<reference evidence="1 2" key="1">
    <citation type="submission" date="2014-09" db="EMBL/GenBank/DDBJ databases">
        <authorList>
            <person name="McGinnis J.M."/>
            <person name="Wolfgang W.J."/>
        </authorList>
    </citation>
    <scope>NUCLEOTIDE SEQUENCE [LARGE SCALE GENOMIC DNA]</scope>
    <source>
        <strain evidence="1 2">HAMBI 3106</strain>
    </source>
</reference>
<keyword evidence="2" id="KW-1185">Reference proteome</keyword>
<accession>A0A099FEE2</accession>
<evidence type="ECO:0000313" key="2">
    <source>
        <dbReference type="Proteomes" id="UP000029917"/>
    </source>
</evidence>
<sequence>MALTIHVGAHKTASTHTQQTLRGLWPRMTAAGIMYLDMRALRRPGHRLDSLLENGPAAARRRSPWRRRMDQASEIWPHILLSEENTLGSIRREGLMGPEGVYPNAVRRMDRLCAIMRRRPAVLFMGVREPLSFLTSAFSMEVQGGHELDFGEYTDGFDPAALSWSGLAERLLSVRGVAQVVVWRHEDHAAVRGAVLRAMLPEAVARYADNPPPAVVGLSQAAYDEILRRLAADANGDPVTIAREAKTRFPRGGDARPLSVADAATRDRCLESYRQDIDRLSRIDGVTLLRP</sequence>
<dbReference type="OrthoDB" id="8481769at2"/>
<proteinExistence type="predicted"/>
<dbReference type="RefSeq" id="WP_036717393.1">
    <property type="nucleotide sequence ID" value="NZ_JRKS01000009.1"/>
</dbReference>
<dbReference type="EMBL" id="JRKS01000009">
    <property type="protein sequence ID" value="KGJ08546.1"/>
    <property type="molecule type" value="Genomic_DNA"/>
</dbReference>
<comment type="caution">
    <text evidence="1">The sequence shown here is derived from an EMBL/GenBank/DDBJ whole genome shotgun (WGS) entry which is preliminary data.</text>
</comment>
<evidence type="ECO:0008006" key="3">
    <source>
        <dbReference type="Google" id="ProtNLM"/>
    </source>
</evidence>
<dbReference type="Proteomes" id="UP000029917">
    <property type="component" value="Unassembled WGS sequence"/>
</dbReference>
<protein>
    <recommendedName>
        <fullName evidence="3">Sulfotransferase domain-containing protein</fullName>
    </recommendedName>
</protein>
<name>A0A099FEE2_9RHOB</name>
<evidence type="ECO:0000313" key="1">
    <source>
        <dbReference type="EMBL" id="KGJ08546.1"/>
    </source>
</evidence>
<reference evidence="1 2" key="2">
    <citation type="submission" date="2014-10" db="EMBL/GenBank/DDBJ databases">
        <title>Paracoccus sanguinis sp. nov., isolated from clinical specimens of New York State patients.</title>
        <authorList>
            <person name="Mingle L.A."/>
            <person name="Cole J.A."/>
            <person name="Lapierre P."/>
            <person name="Musser K.A."/>
        </authorList>
    </citation>
    <scope>NUCLEOTIDE SEQUENCE [LARGE SCALE GENOMIC DNA]</scope>
    <source>
        <strain evidence="1 2">HAMBI 3106</strain>
    </source>
</reference>
<dbReference type="STRING" id="690417.IC63_04885"/>
<organism evidence="1 2">
    <name type="scientific">Paracoccus sphaerophysae</name>
    <dbReference type="NCBI Taxonomy" id="690417"/>
    <lineage>
        <taxon>Bacteria</taxon>
        <taxon>Pseudomonadati</taxon>
        <taxon>Pseudomonadota</taxon>
        <taxon>Alphaproteobacteria</taxon>
        <taxon>Rhodobacterales</taxon>
        <taxon>Paracoccaceae</taxon>
        <taxon>Paracoccus</taxon>
    </lineage>
</organism>
<dbReference type="AlphaFoldDB" id="A0A099FEE2"/>
<gene>
    <name evidence="1" type="ORF">IC63_04885</name>
</gene>